<reference evidence="1" key="1">
    <citation type="submission" date="2023-06" db="EMBL/GenBank/DDBJ databases">
        <authorList>
            <consortium name="Lawrence Berkeley National Laboratory"/>
            <person name="Ahrendt S."/>
            <person name="Sahu N."/>
            <person name="Indic B."/>
            <person name="Wong-Bajracharya J."/>
            <person name="Merenyi Z."/>
            <person name="Ke H.-M."/>
            <person name="Monk M."/>
            <person name="Kocsube S."/>
            <person name="Drula E."/>
            <person name="Lipzen A."/>
            <person name="Balint B."/>
            <person name="Henrissat B."/>
            <person name="Andreopoulos B."/>
            <person name="Martin F.M."/>
            <person name="Harder C.B."/>
            <person name="Rigling D."/>
            <person name="Ford K.L."/>
            <person name="Foster G.D."/>
            <person name="Pangilinan J."/>
            <person name="Papanicolaou A."/>
            <person name="Barry K."/>
            <person name="LaButti K."/>
            <person name="Viragh M."/>
            <person name="Koriabine M."/>
            <person name="Yan M."/>
            <person name="Riley R."/>
            <person name="Champramary S."/>
            <person name="Plett K.L."/>
            <person name="Tsai I.J."/>
            <person name="Slot J."/>
            <person name="Sipos G."/>
            <person name="Plett J."/>
            <person name="Nagy L.G."/>
            <person name="Grigoriev I.V."/>
        </authorList>
    </citation>
    <scope>NUCLEOTIDE SEQUENCE</scope>
    <source>
        <strain evidence="1">ICMP 16352</strain>
    </source>
</reference>
<organism evidence="1 2">
    <name type="scientific">Armillaria novae-zelandiae</name>
    <dbReference type="NCBI Taxonomy" id="153914"/>
    <lineage>
        <taxon>Eukaryota</taxon>
        <taxon>Fungi</taxon>
        <taxon>Dikarya</taxon>
        <taxon>Basidiomycota</taxon>
        <taxon>Agaricomycotina</taxon>
        <taxon>Agaricomycetes</taxon>
        <taxon>Agaricomycetidae</taxon>
        <taxon>Agaricales</taxon>
        <taxon>Marasmiineae</taxon>
        <taxon>Physalacriaceae</taxon>
        <taxon>Armillaria</taxon>
    </lineage>
</organism>
<accession>A0AA39NS58</accession>
<name>A0AA39NS58_9AGAR</name>
<protein>
    <submittedName>
        <fullName evidence="1">Uncharacterized protein</fullName>
    </submittedName>
</protein>
<evidence type="ECO:0000313" key="1">
    <source>
        <dbReference type="EMBL" id="KAK0470845.1"/>
    </source>
</evidence>
<dbReference type="Proteomes" id="UP001175227">
    <property type="component" value="Unassembled WGS sequence"/>
</dbReference>
<keyword evidence="2" id="KW-1185">Reference proteome</keyword>
<gene>
    <name evidence="1" type="ORF">IW261DRAFT_1672342</name>
</gene>
<evidence type="ECO:0000313" key="2">
    <source>
        <dbReference type="Proteomes" id="UP001175227"/>
    </source>
</evidence>
<sequence length="193" mass="21237">MGQVYTRFHARGQKIGTSLVTGNVRCERCLIRITTPPIHLQPSMDAHLTLFVFVAAPKQVSHKDNHSCAPEAGKLSSAMEMQEEDQQGISWAEESGVQGSLIASSMNKRCNRNRVGAMCQAVRACRMFVVEHVSRRRTSCISLLCVANCLVTGVVQLSHFMIHLSDTGYLTDVHRGTSLPSPTLIAKIFDLPT</sequence>
<dbReference type="AlphaFoldDB" id="A0AA39NS58"/>
<proteinExistence type="predicted"/>
<dbReference type="EMBL" id="JAUEPR010000058">
    <property type="protein sequence ID" value="KAK0470845.1"/>
    <property type="molecule type" value="Genomic_DNA"/>
</dbReference>
<comment type="caution">
    <text evidence="1">The sequence shown here is derived from an EMBL/GenBank/DDBJ whole genome shotgun (WGS) entry which is preliminary data.</text>
</comment>